<sequence>MIRLGDLISRAARHTGSLPSVTCGTRSLTWRQLETRIWRMARALSDLGVATGDRVAYLGVNSHRYFEMYYTPSRIGALAVPLNFRLADAELVQMLGDCTPVVLMADAGHFDRARALQRAVPSIRHLVWADDAPAPQGVPAYDDLVAGDGDDDGADIDARGSRDSDPAILFYTGGTTGRGKGVMLSHANLFVNSSGAVPVYGFRQRETQLLSGPMFHLGSGSRVFSAALLCTHTVIVPRFDAAEAMRAIETHRIATVQLVPTMLAMILDHPDFARFDLSSLRLITYGAAVMPVELLRRALTALPGVNFVQAYGMTETSPVVTVLTSDHHAPDSGKLDTVGLPMPHADLRIVDEDDRDLPTGATGQILTRGPHVMCGYWNQPEATAKALRGGWYHTGDAGWLDTDGFLHIAGRTAEMIVSGGENIYPVEIEHALLAHPGVADAAVIGVADPHWGARVHAVVSPAPGCRVTLDDLAAHCRTVIAGYKCPRGLTVWDGPLPLTNIGKLDKAAIRAAVLAAT</sequence>
<feature type="domain" description="AMP-dependent synthetase/ligase" evidence="1">
    <location>
        <begin position="10"/>
        <end position="377"/>
    </location>
</feature>
<dbReference type="InterPro" id="IPR025110">
    <property type="entry name" value="AMP-bd_C"/>
</dbReference>
<proteinExistence type="predicted"/>
<dbReference type="InterPro" id="IPR000873">
    <property type="entry name" value="AMP-dep_synth/lig_dom"/>
</dbReference>
<dbReference type="EMBL" id="AMGO01000068">
    <property type="protein sequence ID" value="EKE43237.1"/>
    <property type="molecule type" value="Genomic_DNA"/>
</dbReference>
<gene>
    <name evidence="3" type="ORF">OCGS_2828</name>
</gene>
<accession>K2H9F2</accession>
<dbReference type="InterPro" id="IPR042099">
    <property type="entry name" value="ANL_N_sf"/>
</dbReference>
<protein>
    <submittedName>
        <fullName evidence="3">Acyl-CoA synthase</fullName>
    </submittedName>
</protein>
<evidence type="ECO:0000259" key="1">
    <source>
        <dbReference type="Pfam" id="PF00501"/>
    </source>
</evidence>
<dbReference type="STRING" id="1231392.OCGS_2828"/>
<dbReference type="PANTHER" id="PTHR43201:SF32">
    <property type="entry name" value="2-SUCCINYLBENZOATE--COA LIGASE, CHLOROPLASTIC_PEROXISOMAL"/>
    <property type="match status" value="1"/>
</dbReference>
<dbReference type="AlphaFoldDB" id="K2H9F2"/>
<dbReference type="PANTHER" id="PTHR43201">
    <property type="entry name" value="ACYL-COA SYNTHETASE"/>
    <property type="match status" value="1"/>
</dbReference>
<dbReference type="eggNOG" id="COG0318">
    <property type="taxonomic scope" value="Bacteria"/>
</dbReference>
<reference evidence="3 4" key="1">
    <citation type="journal article" date="2012" name="J. Bacteriol.">
        <title>Draft Genome Sequence of Oceaniovalibus guishaninsula JLT2003T.</title>
        <authorList>
            <person name="Tang K."/>
            <person name="Liu K."/>
            <person name="Jiao N."/>
        </authorList>
    </citation>
    <scope>NUCLEOTIDE SEQUENCE [LARGE SCALE GENOMIC DNA]</scope>
    <source>
        <strain evidence="3 4">JLT2003</strain>
    </source>
</reference>
<dbReference type="PATRIC" id="fig|1231392.3.peg.2846"/>
<dbReference type="Pfam" id="PF13193">
    <property type="entry name" value="AMP-binding_C"/>
    <property type="match status" value="1"/>
</dbReference>
<dbReference type="OrthoDB" id="9803968at2"/>
<dbReference type="GO" id="GO:0006631">
    <property type="term" value="P:fatty acid metabolic process"/>
    <property type="evidence" value="ECO:0007669"/>
    <property type="project" value="TreeGrafter"/>
</dbReference>
<dbReference type="SUPFAM" id="SSF56801">
    <property type="entry name" value="Acetyl-CoA synthetase-like"/>
    <property type="match status" value="1"/>
</dbReference>
<dbReference type="GO" id="GO:0031956">
    <property type="term" value="F:medium-chain fatty acid-CoA ligase activity"/>
    <property type="evidence" value="ECO:0007669"/>
    <property type="project" value="TreeGrafter"/>
</dbReference>
<dbReference type="Pfam" id="PF00501">
    <property type="entry name" value="AMP-binding"/>
    <property type="match status" value="1"/>
</dbReference>
<evidence type="ECO:0000313" key="4">
    <source>
        <dbReference type="Proteomes" id="UP000006765"/>
    </source>
</evidence>
<dbReference type="Gene3D" id="3.40.50.12780">
    <property type="entry name" value="N-terminal domain of ligase-like"/>
    <property type="match status" value="1"/>
</dbReference>
<organism evidence="3 4">
    <name type="scientific">Oceaniovalibus guishaninsula JLT2003</name>
    <dbReference type="NCBI Taxonomy" id="1231392"/>
    <lineage>
        <taxon>Bacteria</taxon>
        <taxon>Pseudomonadati</taxon>
        <taxon>Pseudomonadota</taxon>
        <taxon>Alphaproteobacteria</taxon>
        <taxon>Rhodobacterales</taxon>
        <taxon>Roseobacteraceae</taxon>
        <taxon>Oceaniovalibus</taxon>
    </lineage>
</organism>
<evidence type="ECO:0000313" key="3">
    <source>
        <dbReference type="EMBL" id="EKE43237.1"/>
    </source>
</evidence>
<dbReference type="Proteomes" id="UP000006765">
    <property type="component" value="Unassembled WGS sequence"/>
</dbReference>
<feature type="domain" description="AMP-binding enzyme C-terminal" evidence="2">
    <location>
        <begin position="427"/>
        <end position="503"/>
    </location>
</feature>
<dbReference type="InterPro" id="IPR045851">
    <property type="entry name" value="AMP-bd_C_sf"/>
</dbReference>
<evidence type="ECO:0000259" key="2">
    <source>
        <dbReference type="Pfam" id="PF13193"/>
    </source>
</evidence>
<dbReference type="Gene3D" id="3.30.300.30">
    <property type="match status" value="1"/>
</dbReference>
<comment type="caution">
    <text evidence="3">The sequence shown here is derived from an EMBL/GenBank/DDBJ whole genome shotgun (WGS) entry which is preliminary data.</text>
</comment>
<keyword evidence="4" id="KW-1185">Reference proteome</keyword>
<name>K2H9F2_9RHOB</name>
<dbReference type="RefSeq" id="WP_007427980.1">
    <property type="nucleotide sequence ID" value="NZ_AMGO01000068.1"/>
</dbReference>